<keyword evidence="2" id="KW-1185">Reference proteome</keyword>
<evidence type="ECO:0000313" key="2">
    <source>
        <dbReference type="Proteomes" id="UP000692954"/>
    </source>
</evidence>
<proteinExistence type="predicted"/>
<dbReference type="AlphaFoldDB" id="A0A8S1M5K1"/>
<comment type="caution">
    <text evidence="1">The sequence shown here is derived from an EMBL/GenBank/DDBJ whole genome shotgun (WGS) entry which is preliminary data.</text>
</comment>
<evidence type="ECO:0000313" key="1">
    <source>
        <dbReference type="EMBL" id="CAD8074082.1"/>
    </source>
</evidence>
<gene>
    <name evidence="1" type="ORF">PSON_ATCC_30995.1.T0310306</name>
</gene>
<protein>
    <submittedName>
        <fullName evidence="1">Uncharacterized protein</fullName>
    </submittedName>
</protein>
<organism evidence="1 2">
    <name type="scientific">Paramecium sonneborni</name>
    <dbReference type="NCBI Taxonomy" id="65129"/>
    <lineage>
        <taxon>Eukaryota</taxon>
        <taxon>Sar</taxon>
        <taxon>Alveolata</taxon>
        <taxon>Ciliophora</taxon>
        <taxon>Intramacronucleata</taxon>
        <taxon>Oligohymenophorea</taxon>
        <taxon>Peniculida</taxon>
        <taxon>Parameciidae</taxon>
        <taxon>Paramecium</taxon>
    </lineage>
</organism>
<dbReference type="Proteomes" id="UP000692954">
    <property type="component" value="Unassembled WGS sequence"/>
</dbReference>
<accession>A0A8S1M5K1</accession>
<reference evidence="1" key="1">
    <citation type="submission" date="2021-01" db="EMBL/GenBank/DDBJ databases">
        <authorList>
            <consortium name="Genoscope - CEA"/>
            <person name="William W."/>
        </authorList>
    </citation>
    <scope>NUCLEOTIDE SEQUENCE</scope>
</reference>
<dbReference type="EMBL" id="CAJJDN010000031">
    <property type="protein sequence ID" value="CAD8074082.1"/>
    <property type="molecule type" value="Genomic_DNA"/>
</dbReference>
<sequence length="206" mass="24574">MRIIDAILNNFCENYFSDLMVLLLQLCLICYNQQLQFYQILYFLYINQNQIIQMNFQELTKRFRSLILYSLQCQQKKLGQKKEILLFFNLRYQHSIVTAPSVLNLILLIIQLKKMMVMLLKIVLHTLELLIDTNVKEKVFHISTAIIVHLNSQNQIQTKKIGFLDVIFVKTSFVLSDHKNFLQLRKKILKQDWKDLLYNDSYSNTC</sequence>
<name>A0A8S1M5K1_9CILI</name>